<dbReference type="EMBL" id="CP002116">
    <property type="protein sequence ID" value="ADK79899.1"/>
    <property type="molecule type" value="Genomic_DNA"/>
</dbReference>
<feature type="domain" description="Methyltransferase" evidence="1">
    <location>
        <begin position="32"/>
        <end position="167"/>
    </location>
</feature>
<evidence type="ECO:0000313" key="3">
    <source>
        <dbReference type="Proteomes" id="UP000002318"/>
    </source>
</evidence>
<dbReference type="GO" id="GO:0005737">
    <property type="term" value="C:cytoplasm"/>
    <property type="evidence" value="ECO:0007669"/>
    <property type="project" value="TreeGrafter"/>
</dbReference>
<dbReference type="PANTHER" id="PTHR13369">
    <property type="match status" value="1"/>
</dbReference>
<accession>E1RC19</accession>
<name>E1RC19_SEDSS</name>
<organism evidence="2 3">
    <name type="scientific">Sediminispirochaeta smaragdinae (strain DSM 11293 / JCM 15392 / SEBR 4228)</name>
    <name type="common">Spirochaeta smaragdinae</name>
    <dbReference type="NCBI Taxonomy" id="573413"/>
    <lineage>
        <taxon>Bacteria</taxon>
        <taxon>Pseudomonadati</taxon>
        <taxon>Spirochaetota</taxon>
        <taxon>Spirochaetia</taxon>
        <taxon>Spirochaetales</taxon>
        <taxon>Spirochaetaceae</taxon>
        <taxon>Sediminispirochaeta</taxon>
    </lineage>
</organism>
<dbReference type="AlphaFoldDB" id="E1RC19"/>
<dbReference type="Gene3D" id="3.40.50.150">
    <property type="entry name" value="Vaccinia Virus protein VP39"/>
    <property type="match status" value="1"/>
</dbReference>
<keyword evidence="3" id="KW-1185">Reference proteome</keyword>
<protein>
    <recommendedName>
        <fullName evidence="1">Methyltransferase domain-containing protein</fullName>
    </recommendedName>
</protein>
<dbReference type="PANTHER" id="PTHR13369:SF3">
    <property type="entry name" value="METHYLTRANSFERASE DOMAIN-CONTAINING PROTEIN"/>
    <property type="match status" value="1"/>
</dbReference>
<reference evidence="2 3" key="1">
    <citation type="journal article" date="2010" name="Stand. Genomic Sci.">
        <title>Complete genome sequence of Spirochaeta smaragdinae type strain (SEBR 4228).</title>
        <authorList>
            <person name="Mavromatis K."/>
            <person name="Yasawong M."/>
            <person name="Chertkov O."/>
            <person name="Lapidus A."/>
            <person name="Lucas S."/>
            <person name="Nolan M."/>
            <person name="Del Rio T.G."/>
            <person name="Tice H."/>
            <person name="Cheng J.F."/>
            <person name="Pitluck S."/>
            <person name="Liolios K."/>
            <person name="Ivanova N."/>
            <person name="Tapia R."/>
            <person name="Han C."/>
            <person name="Bruce D."/>
            <person name="Goodwin L."/>
            <person name="Pati A."/>
            <person name="Chen A."/>
            <person name="Palaniappan K."/>
            <person name="Land M."/>
            <person name="Hauser L."/>
            <person name="Chang Y.J."/>
            <person name="Jeffries C.D."/>
            <person name="Detter J.C."/>
            <person name="Rohde M."/>
            <person name="Brambilla E."/>
            <person name="Spring S."/>
            <person name="Goker M."/>
            <person name="Sikorski J."/>
            <person name="Woyke T."/>
            <person name="Bristow J."/>
            <person name="Eisen J.A."/>
            <person name="Markowitz V."/>
            <person name="Hugenholtz P."/>
            <person name="Klenk H.P."/>
            <person name="Kyrpides N.C."/>
        </authorList>
    </citation>
    <scope>NUCLEOTIDE SEQUENCE [LARGE SCALE GENOMIC DNA]</scope>
    <source>
        <strain evidence="3">DSM 11293 / JCM 15392 / SEBR 4228</strain>
    </source>
</reference>
<dbReference type="eggNOG" id="COG4106">
    <property type="taxonomic scope" value="Bacteria"/>
</dbReference>
<gene>
    <name evidence="2" type="ordered locus">Spirs_0764</name>
</gene>
<proteinExistence type="predicted"/>
<dbReference type="RefSeq" id="WP_013253363.1">
    <property type="nucleotide sequence ID" value="NC_014364.1"/>
</dbReference>
<evidence type="ECO:0000259" key="1">
    <source>
        <dbReference type="Pfam" id="PF13679"/>
    </source>
</evidence>
<dbReference type="OrthoDB" id="5502211at2"/>
<sequence>MLITVEQKKSLESLFHVIRVKNIQPGSKGTEKVEQILAYLEVIDSCVGKISKKRELVFIDSAAGNCYLSFLVYHYYKTLCDRQVMIHCIDSNNRLMKNSRDIAEQLGFLNMTFHSGDILDLPMVKHVDIAYSLHACDTATDKALWLGIELDARYILSVACCQHTIRKKFKNNAIKGVTRYKAFKEQLLYLVADTMRAHLVGMCGYKTDIFEFTSTRNTDKNIMIRATKMGCCQNSDSLKSEYAKLRQGFGFEPFLAKLIQKDDM</sequence>
<dbReference type="KEGG" id="ssm:Spirs_0764"/>
<dbReference type="HOGENOM" id="CLU_031012_2_1_12"/>
<evidence type="ECO:0000313" key="2">
    <source>
        <dbReference type="EMBL" id="ADK79899.1"/>
    </source>
</evidence>
<dbReference type="STRING" id="573413.Spirs_0764"/>
<dbReference type="Proteomes" id="UP000002318">
    <property type="component" value="Chromosome"/>
</dbReference>
<dbReference type="InterPro" id="IPR025714">
    <property type="entry name" value="Methyltranfer_dom"/>
</dbReference>
<dbReference type="Pfam" id="PF13679">
    <property type="entry name" value="Methyltransf_32"/>
    <property type="match status" value="1"/>
</dbReference>
<dbReference type="SUPFAM" id="SSF53335">
    <property type="entry name" value="S-adenosyl-L-methionine-dependent methyltransferases"/>
    <property type="match status" value="1"/>
</dbReference>
<dbReference type="InterPro" id="IPR029063">
    <property type="entry name" value="SAM-dependent_MTases_sf"/>
</dbReference>